<dbReference type="EMBL" id="JBEAFC010000002">
    <property type="protein sequence ID" value="KAL1567586.1"/>
    <property type="molecule type" value="Genomic_DNA"/>
</dbReference>
<protein>
    <submittedName>
        <fullName evidence="3">VQ motif-containing protein 22-like</fullName>
    </submittedName>
</protein>
<feature type="compositionally biased region" description="Basic and acidic residues" evidence="1">
    <location>
        <begin position="158"/>
        <end position="167"/>
    </location>
</feature>
<dbReference type="Proteomes" id="UP001567538">
    <property type="component" value="Unassembled WGS sequence"/>
</dbReference>
<comment type="caution">
    <text evidence="3">The sequence shown here is derived from an EMBL/GenBank/DDBJ whole genome shotgun (WGS) entry which is preliminary data.</text>
</comment>
<accession>A0ABD1IFU7</accession>
<dbReference type="InterPro" id="IPR039609">
    <property type="entry name" value="VQ_15/22"/>
</dbReference>
<feature type="region of interest" description="Disordered" evidence="1">
    <location>
        <begin position="132"/>
        <end position="167"/>
    </location>
</feature>
<evidence type="ECO:0000313" key="4">
    <source>
        <dbReference type="Proteomes" id="UP001567538"/>
    </source>
</evidence>
<evidence type="ECO:0000259" key="2">
    <source>
        <dbReference type="Pfam" id="PF05678"/>
    </source>
</evidence>
<evidence type="ECO:0000256" key="1">
    <source>
        <dbReference type="SAM" id="MobiDB-lite"/>
    </source>
</evidence>
<reference evidence="3 4" key="1">
    <citation type="submission" date="2024-06" db="EMBL/GenBank/DDBJ databases">
        <title>A chromosome level genome sequence of Diviner's sage (Salvia divinorum).</title>
        <authorList>
            <person name="Ford S.A."/>
            <person name="Ro D.-K."/>
            <person name="Ness R.W."/>
            <person name="Phillips M.A."/>
        </authorList>
    </citation>
    <scope>NUCLEOTIDE SEQUENCE [LARGE SCALE GENOMIC DNA]</scope>
    <source>
        <strain evidence="3">SAF-2024a</strain>
        <tissue evidence="3">Leaf</tissue>
    </source>
</reference>
<proteinExistence type="predicted"/>
<feature type="domain" description="VQ" evidence="2">
    <location>
        <begin position="56"/>
        <end position="81"/>
    </location>
</feature>
<name>A0ABD1IFU7_SALDI</name>
<dbReference type="Pfam" id="PF05678">
    <property type="entry name" value="VQ"/>
    <property type="match status" value="1"/>
</dbReference>
<dbReference type="PANTHER" id="PTHR33179">
    <property type="entry name" value="VQ MOTIF-CONTAINING PROTEIN"/>
    <property type="match status" value="1"/>
</dbReference>
<gene>
    <name evidence="3" type="ORF">AAHA92_03051</name>
</gene>
<keyword evidence="4" id="KW-1185">Reference proteome</keyword>
<organism evidence="3 4">
    <name type="scientific">Salvia divinorum</name>
    <name type="common">Maria pastora</name>
    <name type="synonym">Diviner's sage</name>
    <dbReference type="NCBI Taxonomy" id="28513"/>
    <lineage>
        <taxon>Eukaryota</taxon>
        <taxon>Viridiplantae</taxon>
        <taxon>Streptophyta</taxon>
        <taxon>Embryophyta</taxon>
        <taxon>Tracheophyta</taxon>
        <taxon>Spermatophyta</taxon>
        <taxon>Magnoliopsida</taxon>
        <taxon>eudicotyledons</taxon>
        <taxon>Gunneridae</taxon>
        <taxon>Pentapetalae</taxon>
        <taxon>asterids</taxon>
        <taxon>lamiids</taxon>
        <taxon>Lamiales</taxon>
        <taxon>Lamiaceae</taxon>
        <taxon>Nepetoideae</taxon>
        <taxon>Mentheae</taxon>
        <taxon>Salviinae</taxon>
        <taxon>Salvia</taxon>
        <taxon>Salvia subgen. Calosphace</taxon>
    </lineage>
</organism>
<dbReference type="AlphaFoldDB" id="A0ABD1IFU7"/>
<sequence length="167" mass="18119">MSYPNDWMQLNFNNENQANTPPIATTTAAARNNIPAVDDSRGARPIRRRSRASRRTPTTLLNTDTTNFRAMVQQFTGSPAATAEDTPAHSANAAGMFDFAQHMPSNLYQGRGAHVQYPSHMQQRHMFTVADVHGRGGGRDGGGGGGAHAPPESSSPNESRDYDSYML</sequence>
<dbReference type="PANTHER" id="PTHR33179:SF29">
    <property type="entry name" value="OS06G0666400 PROTEIN"/>
    <property type="match status" value="1"/>
</dbReference>
<dbReference type="InterPro" id="IPR008889">
    <property type="entry name" value="VQ"/>
</dbReference>
<evidence type="ECO:0000313" key="3">
    <source>
        <dbReference type="EMBL" id="KAL1567586.1"/>
    </source>
</evidence>